<sequence length="216" mass="21772">MDQPALNRLAARGFARAAARVGAACAQYRPTGAMQPMGVAHAQLVAAFSSDRAFGFAGPALWDAPFVYALLDTTDVQAGDILTSAGQTCFVARCEPFRPPLCVLCNATVTLAATPAPAAALANPGGYATSGDASAQATVASGWPALIRLGAGATVPGPGQPGAIHGGGMEMFMPAIPGVTLQPAMWVSDAGGARYTIGSARASPWGTRCLLGQQQA</sequence>
<evidence type="ECO:0000313" key="1">
    <source>
        <dbReference type="EMBL" id="RFD18440.1"/>
    </source>
</evidence>
<keyword evidence="2" id="KW-1185">Reference proteome</keyword>
<protein>
    <submittedName>
        <fullName evidence="1">Uncharacterized protein</fullName>
    </submittedName>
</protein>
<proteinExistence type="predicted"/>
<accession>A0A371YW22</accession>
<evidence type="ECO:0000313" key="2">
    <source>
        <dbReference type="Proteomes" id="UP000262371"/>
    </source>
</evidence>
<reference evidence="1 2" key="1">
    <citation type="submission" date="2018-08" db="EMBL/GenBank/DDBJ databases">
        <title>Komagataeibacter sp. AV 382.</title>
        <authorList>
            <person name="Skraban J."/>
            <person name="Trcek J."/>
        </authorList>
    </citation>
    <scope>NUCLEOTIDE SEQUENCE [LARGE SCALE GENOMIC DNA]</scope>
    <source>
        <strain evidence="1 2">AV 382</strain>
    </source>
</reference>
<comment type="caution">
    <text evidence="1">The sequence shown here is derived from an EMBL/GenBank/DDBJ whole genome shotgun (WGS) entry which is preliminary data.</text>
</comment>
<gene>
    <name evidence="1" type="ORF">DY926_16655</name>
</gene>
<dbReference type="EMBL" id="QUWV01000228">
    <property type="protein sequence ID" value="RFD18440.1"/>
    <property type="molecule type" value="Genomic_DNA"/>
</dbReference>
<dbReference type="AlphaFoldDB" id="A0A371YW22"/>
<dbReference type="Proteomes" id="UP000262371">
    <property type="component" value="Unassembled WGS sequence"/>
</dbReference>
<name>A0A371YW22_9PROT</name>
<dbReference type="OrthoDB" id="7271194at2"/>
<organism evidence="1 2">
    <name type="scientific">Komagataeibacter melaceti</name>
    <dbReference type="NCBI Taxonomy" id="2766577"/>
    <lineage>
        <taxon>Bacteria</taxon>
        <taxon>Pseudomonadati</taxon>
        <taxon>Pseudomonadota</taxon>
        <taxon>Alphaproteobacteria</taxon>
        <taxon>Acetobacterales</taxon>
        <taxon>Acetobacteraceae</taxon>
        <taxon>Komagataeibacter</taxon>
    </lineage>
</organism>